<dbReference type="GO" id="GO:0030718">
    <property type="term" value="P:germ-line stem cell population maintenance"/>
    <property type="evidence" value="ECO:0007669"/>
    <property type="project" value="EnsemblMetazoa"/>
</dbReference>
<dbReference type="PhylomeDB" id="B4NL75"/>
<proteinExistence type="inferred from homology"/>
<dbReference type="GO" id="GO:0071598">
    <property type="term" value="C:neuronal ribonucleoprotein granule"/>
    <property type="evidence" value="ECO:0007669"/>
    <property type="project" value="EnsemblMetazoa"/>
</dbReference>
<dbReference type="FunCoup" id="B4NL75">
    <property type="interactions" value="6"/>
</dbReference>
<dbReference type="AlphaFoldDB" id="B4NL75"/>
<dbReference type="GO" id="GO:0035282">
    <property type="term" value="P:segmentation"/>
    <property type="evidence" value="ECO:0007669"/>
    <property type="project" value="EnsemblMetazoa"/>
</dbReference>
<comment type="subcellular location">
    <subcellularLocation>
        <location evidence="1">Cytoplasm</location>
    </subcellularLocation>
</comment>
<dbReference type="SMR" id="B4NL75"/>
<dbReference type="GO" id="GO:0048477">
    <property type="term" value="P:oogenesis"/>
    <property type="evidence" value="ECO:0007669"/>
    <property type="project" value="EnsemblMetazoa"/>
</dbReference>
<dbReference type="InParanoid" id="B4NL75"/>
<protein>
    <recommendedName>
        <fullName evidence="10">Nanos-type domain-containing protein</fullName>
    </recommendedName>
</protein>
<sequence length="387" mass="42000">MFRSSSSSLEGNAAATTTSDNFGASATGFNARNGGAGGNLNLLGLQDMYLDTVGGNIPIVPTPPPTPLTPESPAPFGSQAATQFPLLTDNANVNAMNAATAANTLLFQRQYHYHLLIQQQQQQLALAQHQLALAASAAAANAATNHQQKDEIARSLKIFAQLTTNTAEHAAGSTQDVMQEFALNGYVSDDLNRFQSVQSPQLQQRHLTPTFTAASGSAGANMAAATANAFPMTTANWLYNYREQLNSVWRNMSYMPAATMAAVQNQVNAVQGALNVPIQLSEPMRNPNPTKMNKRYKTKEISRHCVFCENNNEPEAVIYSHTVRDSFNRVLCPKLRTYVCPICGASGDSAHTIKYCPKKPIITMEDAIKAESFRLAKSSYYNQQMKV</sequence>
<keyword evidence="5" id="KW-0862">Zinc</keyword>
<keyword evidence="7 8" id="KW-0694">RNA-binding</keyword>
<dbReference type="GO" id="GO:0008270">
    <property type="term" value="F:zinc ion binding"/>
    <property type="evidence" value="ECO:0007669"/>
    <property type="project" value="UniProtKB-KW"/>
</dbReference>
<dbReference type="OrthoDB" id="10010129at2759"/>
<evidence type="ECO:0000256" key="1">
    <source>
        <dbReference type="ARBA" id="ARBA00004496"/>
    </source>
</evidence>
<dbReference type="InterPro" id="IPR038129">
    <property type="entry name" value="Nanos_sf"/>
</dbReference>
<dbReference type="GO" id="GO:0007283">
    <property type="term" value="P:spermatogenesis"/>
    <property type="evidence" value="ECO:0007669"/>
    <property type="project" value="EnsemblMetazoa"/>
</dbReference>
<evidence type="ECO:0000256" key="8">
    <source>
        <dbReference type="PROSITE-ProRule" id="PRU00855"/>
    </source>
</evidence>
<comment type="similarity">
    <text evidence="8">Belongs to the nanos family.</text>
</comment>
<feature type="region of interest" description="Disordered" evidence="9">
    <location>
        <begin position="1"/>
        <end position="24"/>
    </location>
</feature>
<dbReference type="GO" id="GO:0048813">
    <property type="term" value="P:dendrite morphogenesis"/>
    <property type="evidence" value="ECO:0007669"/>
    <property type="project" value="EnsemblMetazoa"/>
</dbReference>
<dbReference type="InterPro" id="IPR057910">
    <property type="entry name" value="NED_Nanos"/>
</dbReference>
<evidence type="ECO:0000256" key="3">
    <source>
        <dbReference type="ARBA" id="ARBA00022723"/>
    </source>
</evidence>
<dbReference type="InterPro" id="IPR008705">
    <property type="entry name" value="Nanos/Xcar2"/>
</dbReference>
<evidence type="ECO:0000256" key="5">
    <source>
        <dbReference type="ARBA" id="ARBA00022833"/>
    </source>
</evidence>
<dbReference type="GO" id="GO:0003723">
    <property type="term" value="F:RNA binding"/>
    <property type="evidence" value="ECO:0007669"/>
    <property type="project" value="UniProtKB-UniRule"/>
</dbReference>
<evidence type="ECO:0000256" key="4">
    <source>
        <dbReference type="ARBA" id="ARBA00022771"/>
    </source>
</evidence>
<keyword evidence="3" id="KW-0479">Metal-binding</keyword>
<dbReference type="KEGG" id="dwi:6651608"/>
<name>B4NL75_DROWI</name>
<evidence type="ECO:0000313" key="12">
    <source>
        <dbReference type="Proteomes" id="UP000007798"/>
    </source>
</evidence>
<dbReference type="Pfam" id="PF25798">
    <property type="entry name" value="NED_Nanos"/>
    <property type="match status" value="1"/>
</dbReference>
<dbReference type="InterPro" id="IPR024161">
    <property type="entry name" value="Znf_nanos-typ"/>
</dbReference>
<keyword evidence="4 8" id="KW-0863">Zinc-finger</keyword>
<keyword evidence="12" id="KW-1185">Reference proteome</keyword>
<evidence type="ECO:0000256" key="9">
    <source>
        <dbReference type="SAM" id="MobiDB-lite"/>
    </source>
</evidence>
<dbReference type="GO" id="GO:0006417">
    <property type="term" value="P:regulation of translation"/>
    <property type="evidence" value="ECO:0007669"/>
    <property type="project" value="UniProtKB-UniRule"/>
</dbReference>
<dbReference type="HOGENOM" id="CLU_708373_0_0_1"/>
<dbReference type="Proteomes" id="UP000007798">
    <property type="component" value="Unassembled WGS sequence"/>
</dbReference>
<dbReference type="PANTHER" id="PTHR12887">
    <property type="entry name" value="NANOS PROTEIN"/>
    <property type="match status" value="1"/>
</dbReference>
<dbReference type="STRING" id="7260.B4NL75"/>
<dbReference type="GO" id="GO:0098975">
    <property type="term" value="C:postsynapse of neuromuscular junction"/>
    <property type="evidence" value="ECO:0007669"/>
    <property type="project" value="EnsemblMetazoa"/>
</dbReference>
<gene>
    <name evidence="11" type="primary">Dwil\GK14056</name>
    <name evidence="11" type="ORF">Dwil_GK14056</name>
</gene>
<feature type="domain" description="Nanos-type" evidence="10">
    <location>
        <begin position="304"/>
        <end position="358"/>
    </location>
</feature>
<dbReference type="Pfam" id="PF05741">
    <property type="entry name" value="zf-nanos"/>
    <property type="match status" value="1"/>
</dbReference>
<dbReference type="GO" id="GO:0043066">
    <property type="term" value="P:negative regulation of apoptotic process"/>
    <property type="evidence" value="ECO:0007669"/>
    <property type="project" value="EnsemblMetazoa"/>
</dbReference>
<evidence type="ECO:0000313" key="11">
    <source>
        <dbReference type="EMBL" id="EDW84278.2"/>
    </source>
</evidence>
<evidence type="ECO:0000259" key="10">
    <source>
        <dbReference type="PROSITE" id="PS51522"/>
    </source>
</evidence>
<organism evidence="11 12">
    <name type="scientific">Drosophila willistoni</name>
    <name type="common">Fruit fly</name>
    <dbReference type="NCBI Taxonomy" id="7260"/>
    <lineage>
        <taxon>Eukaryota</taxon>
        <taxon>Metazoa</taxon>
        <taxon>Ecdysozoa</taxon>
        <taxon>Arthropoda</taxon>
        <taxon>Hexapoda</taxon>
        <taxon>Insecta</taxon>
        <taxon>Pterygota</taxon>
        <taxon>Neoptera</taxon>
        <taxon>Endopterygota</taxon>
        <taxon>Diptera</taxon>
        <taxon>Brachycera</taxon>
        <taxon>Muscomorpha</taxon>
        <taxon>Ephydroidea</taxon>
        <taxon>Drosophilidae</taxon>
        <taxon>Drosophila</taxon>
        <taxon>Sophophora</taxon>
    </lineage>
</organism>
<dbReference type="EMBL" id="CH964272">
    <property type="protein sequence ID" value="EDW84278.2"/>
    <property type="molecule type" value="Genomic_DNA"/>
</dbReference>
<dbReference type="PROSITE" id="PS51522">
    <property type="entry name" value="ZF_NANOS"/>
    <property type="match status" value="1"/>
</dbReference>
<keyword evidence="2" id="KW-0963">Cytoplasm</keyword>
<dbReference type="eggNOG" id="KOG4602">
    <property type="taxonomic scope" value="Eukaryota"/>
</dbReference>
<reference evidence="11 12" key="1">
    <citation type="journal article" date="2007" name="Nature">
        <title>Evolution of genes and genomes on the Drosophila phylogeny.</title>
        <authorList>
            <consortium name="Drosophila 12 Genomes Consortium"/>
            <person name="Clark A.G."/>
            <person name="Eisen M.B."/>
            <person name="Smith D.R."/>
            <person name="Bergman C.M."/>
            <person name="Oliver B."/>
            <person name="Markow T.A."/>
            <person name="Kaufman T.C."/>
            <person name="Kellis M."/>
            <person name="Gelbart W."/>
            <person name="Iyer V.N."/>
            <person name="Pollard D.A."/>
            <person name="Sackton T.B."/>
            <person name="Larracuente A.M."/>
            <person name="Singh N.D."/>
            <person name="Abad J.P."/>
            <person name="Abt D.N."/>
            <person name="Adryan B."/>
            <person name="Aguade M."/>
            <person name="Akashi H."/>
            <person name="Anderson W.W."/>
            <person name="Aquadro C.F."/>
            <person name="Ardell D.H."/>
            <person name="Arguello R."/>
            <person name="Artieri C.G."/>
            <person name="Barbash D.A."/>
            <person name="Barker D."/>
            <person name="Barsanti P."/>
            <person name="Batterham P."/>
            <person name="Batzoglou S."/>
            <person name="Begun D."/>
            <person name="Bhutkar A."/>
            <person name="Blanco E."/>
            <person name="Bosak S.A."/>
            <person name="Bradley R.K."/>
            <person name="Brand A.D."/>
            <person name="Brent M.R."/>
            <person name="Brooks A.N."/>
            <person name="Brown R.H."/>
            <person name="Butlin R.K."/>
            <person name="Caggese C."/>
            <person name="Calvi B.R."/>
            <person name="Bernardo de Carvalho A."/>
            <person name="Caspi A."/>
            <person name="Castrezana S."/>
            <person name="Celniker S.E."/>
            <person name="Chang J.L."/>
            <person name="Chapple C."/>
            <person name="Chatterji S."/>
            <person name="Chinwalla A."/>
            <person name="Civetta A."/>
            <person name="Clifton S.W."/>
            <person name="Comeron J.M."/>
            <person name="Costello J.C."/>
            <person name="Coyne J.A."/>
            <person name="Daub J."/>
            <person name="David R.G."/>
            <person name="Delcher A.L."/>
            <person name="Delehaunty K."/>
            <person name="Do C.B."/>
            <person name="Ebling H."/>
            <person name="Edwards K."/>
            <person name="Eickbush T."/>
            <person name="Evans J.D."/>
            <person name="Filipski A."/>
            <person name="Findeiss S."/>
            <person name="Freyhult E."/>
            <person name="Fulton L."/>
            <person name="Fulton R."/>
            <person name="Garcia A.C."/>
            <person name="Gardiner A."/>
            <person name="Garfield D.A."/>
            <person name="Garvin B.E."/>
            <person name="Gibson G."/>
            <person name="Gilbert D."/>
            <person name="Gnerre S."/>
            <person name="Godfrey J."/>
            <person name="Good R."/>
            <person name="Gotea V."/>
            <person name="Gravely B."/>
            <person name="Greenberg A.J."/>
            <person name="Griffiths-Jones S."/>
            <person name="Gross S."/>
            <person name="Guigo R."/>
            <person name="Gustafson E.A."/>
            <person name="Haerty W."/>
            <person name="Hahn M.W."/>
            <person name="Halligan D.L."/>
            <person name="Halpern A.L."/>
            <person name="Halter G.M."/>
            <person name="Han M.V."/>
            <person name="Heger A."/>
            <person name="Hillier L."/>
            <person name="Hinrichs A.S."/>
            <person name="Holmes I."/>
            <person name="Hoskins R.A."/>
            <person name="Hubisz M.J."/>
            <person name="Hultmark D."/>
            <person name="Huntley M.A."/>
            <person name="Jaffe D.B."/>
            <person name="Jagadeeshan S."/>
            <person name="Jeck W.R."/>
            <person name="Johnson J."/>
            <person name="Jones C.D."/>
            <person name="Jordan W.C."/>
            <person name="Karpen G.H."/>
            <person name="Kataoka E."/>
            <person name="Keightley P.D."/>
            <person name="Kheradpour P."/>
            <person name="Kirkness E.F."/>
            <person name="Koerich L.B."/>
            <person name="Kristiansen K."/>
            <person name="Kudrna D."/>
            <person name="Kulathinal R.J."/>
            <person name="Kumar S."/>
            <person name="Kwok R."/>
            <person name="Lander E."/>
            <person name="Langley C.H."/>
            <person name="Lapoint R."/>
            <person name="Lazzaro B.P."/>
            <person name="Lee S.J."/>
            <person name="Levesque L."/>
            <person name="Li R."/>
            <person name="Lin C.F."/>
            <person name="Lin M.F."/>
            <person name="Lindblad-Toh K."/>
            <person name="Llopart A."/>
            <person name="Long M."/>
            <person name="Low L."/>
            <person name="Lozovsky E."/>
            <person name="Lu J."/>
            <person name="Luo M."/>
            <person name="Machado C.A."/>
            <person name="Makalowski W."/>
            <person name="Marzo M."/>
            <person name="Matsuda M."/>
            <person name="Matzkin L."/>
            <person name="McAllister B."/>
            <person name="McBride C.S."/>
            <person name="McKernan B."/>
            <person name="McKernan K."/>
            <person name="Mendez-Lago M."/>
            <person name="Minx P."/>
            <person name="Mollenhauer M.U."/>
            <person name="Montooth K."/>
            <person name="Mount S.M."/>
            <person name="Mu X."/>
            <person name="Myers E."/>
            <person name="Negre B."/>
            <person name="Newfeld S."/>
            <person name="Nielsen R."/>
            <person name="Noor M.A."/>
            <person name="O'Grady P."/>
            <person name="Pachter L."/>
            <person name="Papaceit M."/>
            <person name="Parisi M.J."/>
            <person name="Parisi M."/>
            <person name="Parts L."/>
            <person name="Pedersen J.S."/>
            <person name="Pesole G."/>
            <person name="Phillippy A.M."/>
            <person name="Ponting C.P."/>
            <person name="Pop M."/>
            <person name="Porcelli D."/>
            <person name="Powell J.R."/>
            <person name="Prohaska S."/>
            <person name="Pruitt K."/>
            <person name="Puig M."/>
            <person name="Quesneville H."/>
            <person name="Ram K.R."/>
            <person name="Rand D."/>
            <person name="Rasmussen M.D."/>
            <person name="Reed L.K."/>
            <person name="Reenan R."/>
            <person name="Reily A."/>
            <person name="Remington K.A."/>
            <person name="Rieger T.T."/>
            <person name="Ritchie M.G."/>
            <person name="Robin C."/>
            <person name="Rogers Y.H."/>
            <person name="Rohde C."/>
            <person name="Rozas J."/>
            <person name="Rubenfield M.J."/>
            <person name="Ruiz A."/>
            <person name="Russo S."/>
            <person name="Salzberg S.L."/>
            <person name="Sanchez-Gracia A."/>
            <person name="Saranga D.J."/>
            <person name="Sato H."/>
            <person name="Schaeffer S.W."/>
            <person name="Schatz M.C."/>
            <person name="Schlenke T."/>
            <person name="Schwartz R."/>
            <person name="Segarra C."/>
            <person name="Singh R.S."/>
            <person name="Sirot L."/>
            <person name="Sirota M."/>
            <person name="Sisneros N.B."/>
            <person name="Smith C.D."/>
            <person name="Smith T.F."/>
            <person name="Spieth J."/>
            <person name="Stage D.E."/>
            <person name="Stark A."/>
            <person name="Stephan W."/>
            <person name="Strausberg R.L."/>
            <person name="Strempel S."/>
            <person name="Sturgill D."/>
            <person name="Sutton G."/>
            <person name="Sutton G.G."/>
            <person name="Tao W."/>
            <person name="Teichmann S."/>
            <person name="Tobari Y.N."/>
            <person name="Tomimura Y."/>
            <person name="Tsolas J.M."/>
            <person name="Valente V.L."/>
            <person name="Venter E."/>
            <person name="Venter J.C."/>
            <person name="Vicario S."/>
            <person name="Vieira F.G."/>
            <person name="Vilella A.J."/>
            <person name="Villasante A."/>
            <person name="Walenz B."/>
            <person name="Wang J."/>
            <person name="Wasserman M."/>
            <person name="Watts T."/>
            <person name="Wilson D."/>
            <person name="Wilson R.K."/>
            <person name="Wing R.A."/>
            <person name="Wolfner M.F."/>
            <person name="Wong A."/>
            <person name="Wong G.K."/>
            <person name="Wu C.I."/>
            <person name="Wu G."/>
            <person name="Yamamoto D."/>
            <person name="Yang H.P."/>
            <person name="Yang S.P."/>
            <person name="Yorke J.A."/>
            <person name="Yoshida K."/>
            <person name="Zdobnov E."/>
            <person name="Zhang P."/>
            <person name="Zhang Y."/>
            <person name="Zimin A.V."/>
            <person name="Baldwin J."/>
            <person name="Abdouelleil A."/>
            <person name="Abdulkadir J."/>
            <person name="Abebe A."/>
            <person name="Abera B."/>
            <person name="Abreu J."/>
            <person name="Acer S.C."/>
            <person name="Aftuck L."/>
            <person name="Alexander A."/>
            <person name="An P."/>
            <person name="Anderson E."/>
            <person name="Anderson S."/>
            <person name="Arachi H."/>
            <person name="Azer M."/>
            <person name="Bachantsang P."/>
            <person name="Barry A."/>
            <person name="Bayul T."/>
            <person name="Berlin A."/>
            <person name="Bessette D."/>
            <person name="Bloom T."/>
            <person name="Blye J."/>
            <person name="Boguslavskiy L."/>
            <person name="Bonnet C."/>
            <person name="Boukhgalter B."/>
            <person name="Bourzgui I."/>
            <person name="Brown A."/>
            <person name="Cahill P."/>
            <person name="Channer S."/>
            <person name="Cheshatsang Y."/>
            <person name="Chuda L."/>
            <person name="Citroen M."/>
            <person name="Collymore A."/>
            <person name="Cooke P."/>
            <person name="Costello M."/>
            <person name="D'Aco K."/>
            <person name="Daza R."/>
            <person name="De Haan G."/>
            <person name="DeGray S."/>
            <person name="DeMaso C."/>
            <person name="Dhargay N."/>
            <person name="Dooley K."/>
            <person name="Dooley E."/>
            <person name="Doricent M."/>
            <person name="Dorje P."/>
            <person name="Dorjee K."/>
            <person name="Dupes A."/>
            <person name="Elong R."/>
            <person name="Falk J."/>
            <person name="Farina A."/>
            <person name="Faro S."/>
            <person name="Ferguson D."/>
            <person name="Fisher S."/>
            <person name="Foley C.D."/>
            <person name="Franke A."/>
            <person name="Friedrich D."/>
            <person name="Gadbois L."/>
            <person name="Gearin G."/>
            <person name="Gearin C.R."/>
            <person name="Giannoukos G."/>
            <person name="Goode T."/>
            <person name="Graham J."/>
            <person name="Grandbois E."/>
            <person name="Grewal S."/>
            <person name="Gyaltsen K."/>
            <person name="Hafez N."/>
            <person name="Hagos B."/>
            <person name="Hall J."/>
            <person name="Henson C."/>
            <person name="Hollinger A."/>
            <person name="Honan T."/>
            <person name="Huard M.D."/>
            <person name="Hughes L."/>
            <person name="Hurhula B."/>
            <person name="Husby M.E."/>
            <person name="Kamat A."/>
            <person name="Kanga B."/>
            <person name="Kashin S."/>
            <person name="Khazanovich D."/>
            <person name="Kisner P."/>
            <person name="Lance K."/>
            <person name="Lara M."/>
            <person name="Lee W."/>
            <person name="Lennon N."/>
            <person name="Letendre F."/>
            <person name="LeVine R."/>
            <person name="Lipovsky A."/>
            <person name="Liu X."/>
            <person name="Liu J."/>
            <person name="Liu S."/>
            <person name="Lokyitsang T."/>
            <person name="Lokyitsang Y."/>
            <person name="Lubonja R."/>
            <person name="Lui A."/>
            <person name="MacDonald P."/>
            <person name="Magnisalis V."/>
            <person name="Maru K."/>
            <person name="Matthews C."/>
            <person name="McCusker W."/>
            <person name="McDonough S."/>
            <person name="Mehta T."/>
            <person name="Meldrim J."/>
            <person name="Meneus L."/>
            <person name="Mihai O."/>
            <person name="Mihalev A."/>
            <person name="Mihova T."/>
            <person name="Mittelman R."/>
            <person name="Mlenga V."/>
            <person name="Montmayeur A."/>
            <person name="Mulrain L."/>
            <person name="Navidi A."/>
            <person name="Naylor J."/>
            <person name="Negash T."/>
            <person name="Nguyen T."/>
            <person name="Nguyen N."/>
            <person name="Nicol R."/>
            <person name="Norbu C."/>
            <person name="Norbu N."/>
            <person name="Novod N."/>
            <person name="O'Neill B."/>
            <person name="Osman S."/>
            <person name="Markiewicz E."/>
            <person name="Oyono O.L."/>
            <person name="Patti C."/>
            <person name="Phunkhang P."/>
            <person name="Pierre F."/>
            <person name="Priest M."/>
            <person name="Raghuraman S."/>
            <person name="Rege F."/>
            <person name="Reyes R."/>
            <person name="Rise C."/>
            <person name="Rogov P."/>
            <person name="Ross K."/>
            <person name="Ryan E."/>
            <person name="Settipalli S."/>
            <person name="Shea T."/>
            <person name="Sherpa N."/>
            <person name="Shi L."/>
            <person name="Shih D."/>
            <person name="Sparrow T."/>
            <person name="Spaulding J."/>
            <person name="Stalker J."/>
            <person name="Stange-Thomann N."/>
            <person name="Stavropoulos S."/>
            <person name="Stone C."/>
            <person name="Strader C."/>
            <person name="Tesfaye S."/>
            <person name="Thomson T."/>
            <person name="Thoulutsang Y."/>
            <person name="Thoulutsang D."/>
            <person name="Topham K."/>
            <person name="Topping I."/>
            <person name="Tsamla T."/>
            <person name="Vassiliev H."/>
            <person name="Vo A."/>
            <person name="Wangchuk T."/>
            <person name="Wangdi T."/>
            <person name="Weiand M."/>
            <person name="Wilkinson J."/>
            <person name="Wilson A."/>
            <person name="Yadav S."/>
            <person name="Young G."/>
            <person name="Yu Q."/>
            <person name="Zembek L."/>
            <person name="Zhong D."/>
            <person name="Zimmer A."/>
            <person name="Zwirko Z."/>
            <person name="Jaffe D.B."/>
            <person name="Alvarez P."/>
            <person name="Brockman W."/>
            <person name="Butler J."/>
            <person name="Chin C."/>
            <person name="Gnerre S."/>
            <person name="Grabherr M."/>
            <person name="Kleber M."/>
            <person name="Mauceli E."/>
            <person name="MacCallum I."/>
        </authorList>
    </citation>
    <scope>NUCLEOTIDE SEQUENCE [LARGE SCALE GENOMIC DNA]</scope>
    <source>
        <strain evidence="12">Tucson 14030-0811.24</strain>
    </source>
</reference>
<evidence type="ECO:0000256" key="6">
    <source>
        <dbReference type="ARBA" id="ARBA00022845"/>
    </source>
</evidence>
<accession>B4NL75</accession>
<keyword evidence="6 8" id="KW-0810">Translation regulation</keyword>
<evidence type="ECO:0000256" key="7">
    <source>
        <dbReference type="ARBA" id="ARBA00022884"/>
    </source>
</evidence>
<evidence type="ECO:0000256" key="2">
    <source>
        <dbReference type="ARBA" id="ARBA00022490"/>
    </source>
</evidence>
<dbReference type="GO" id="GO:0045886">
    <property type="term" value="P:negative regulation of synaptic assembly at neuromuscular junction"/>
    <property type="evidence" value="ECO:0007669"/>
    <property type="project" value="EnsemblMetazoa"/>
</dbReference>
<dbReference type="Gene3D" id="4.10.60.30">
    <property type="entry name" value="Nanos, RNA-binding domain"/>
    <property type="match status" value="1"/>
</dbReference>